<protein>
    <submittedName>
        <fullName evidence="2">Uncharacterized protein</fullName>
    </submittedName>
</protein>
<feature type="region of interest" description="Disordered" evidence="1">
    <location>
        <begin position="79"/>
        <end position="98"/>
    </location>
</feature>
<dbReference type="Proteomes" id="UP001467669">
    <property type="component" value="Unassembled WGS sequence"/>
</dbReference>
<sequence>MNTWNYRVIKSQDPIEGATFKIHEVYYDQSGEIEMWTERPVVLEEGSMESLETTLKYMLDATRKPPLEEASIDGKIRLVPVSSSTPDQDLPSHISDDM</sequence>
<reference evidence="2 3" key="1">
    <citation type="submission" date="2024-04" db="EMBL/GenBank/DDBJ databases">
        <title>Draft Genome Sequence of Isolates Cultured from Underwater Hawaii Seamounts in the North Pacific Ocean.</title>
        <authorList>
            <person name="Sharma I."/>
            <person name="Darden B."/>
            <person name="Creggett J."/>
            <person name="Taylor S."/>
            <person name="Grant M.P."/>
            <person name="Scott J."/>
            <person name="Attles S."/>
            <person name="Walker S."/>
            <person name="Johnson G."/>
            <person name="St. Cloud C."/>
        </authorList>
    </citation>
    <scope>NUCLEOTIDE SEQUENCE [LARGE SCALE GENOMIC DNA]</scope>
    <source>
        <strain evidence="2 3">03GJ23</strain>
    </source>
</reference>
<evidence type="ECO:0000256" key="1">
    <source>
        <dbReference type="SAM" id="MobiDB-lite"/>
    </source>
</evidence>
<evidence type="ECO:0000313" key="2">
    <source>
        <dbReference type="EMBL" id="MEL7561233.1"/>
    </source>
</evidence>
<comment type="caution">
    <text evidence="2">The sequence shown here is derived from an EMBL/GenBank/DDBJ whole genome shotgun (WGS) entry which is preliminary data.</text>
</comment>
<keyword evidence="3" id="KW-1185">Reference proteome</keyword>
<accession>A0ABU9MEE4</accession>
<name>A0ABU9MEE4_STUCH</name>
<dbReference type="RefSeq" id="WP_342408126.1">
    <property type="nucleotide sequence ID" value="NZ_JBCFXD010000021.1"/>
</dbReference>
<evidence type="ECO:0000313" key="3">
    <source>
        <dbReference type="Proteomes" id="UP001467669"/>
    </source>
</evidence>
<proteinExistence type="predicted"/>
<dbReference type="EMBL" id="JBCFXD010000021">
    <property type="protein sequence ID" value="MEL7561233.1"/>
    <property type="molecule type" value="Genomic_DNA"/>
</dbReference>
<gene>
    <name evidence="2" type="ORF">AAGW23_20545</name>
</gene>
<organism evidence="2 3">
    <name type="scientific">Stutzerimonas chloritidismutans</name>
    <name type="common">Pseudomonas chloritidismutans</name>
    <dbReference type="NCBI Taxonomy" id="203192"/>
    <lineage>
        <taxon>Bacteria</taxon>
        <taxon>Pseudomonadati</taxon>
        <taxon>Pseudomonadota</taxon>
        <taxon>Gammaproteobacteria</taxon>
        <taxon>Pseudomonadales</taxon>
        <taxon>Pseudomonadaceae</taxon>
        <taxon>Stutzerimonas</taxon>
    </lineage>
</organism>